<accession>A0A9E8SNM3</accession>
<evidence type="ECO:0000313" key="1">
    <source>
        <dbReference type="EMBL" id="WAC14519.1"/>
    </source>
</evidence>
<reference evidence="1" key="1">
    <citation type="submission" date="2022-11" db="EMBL/GenBank/DDBJ databases">
        <title>Dyadobacter pollutisoli sp. nov., isolated from plastic dumped soil.</title>
        <authorList>
            <person name="Kim J.M."/>
            <person name="Kim K.R."/>
            <person name="Lee J.K."/>
            <person name="Hao L."/>
            <person name="Jeon C.O."/>
        </authorList>
    </citation>
    <scope>NUCLEOTIDE SEQUENCE</scope>
    <source>
        <strain evidence="1">U1</strain>
    </source>
</reference>
<dbReference type="KEGG" id="dpf:ON006_11285"/>
<evidence type="ECO:0000313" key="2">
    <source>
        <dbReference type="Proteomes" id="UP001164653"/>
    </source>
</evidence>
<dbReference type="RefSeq" id="WP_244819888.1">
    <property type="nucleotide sequence ID" value="NZ_CP112998.1"/>
</dbReference>
<organism evidence="1 2">
    <name type="scientific">Dyadobacter pollutisoli</name>
    <dbReference type="NCBI Taxonomy" id="2910158"/>
    <lineage>
        <taxon>Bacteria</taxon>
        <taxon>Pseudomonadati</taxon>
        <taxon>Bacteroidota</taxon>
        <taxon>Cytophagia</taxon>
        <taxon>Cytophagales</taxon>
        <taxon>Spirosomataceae</taxon>
        <taxon>Dyadobacter</taxon>
    </lineage>
</organism>
<gene>
    <name evidence="1" type="ORF">ON006_11285</name>
</gene>
<protein>
    <submittedName>
        <fullName evidence="1">Uncharacterized protein</fullName>
    </submittedName>
</protein>
<name>A0A9E8SNM3_9BACT</name>
<dbReference type="EMBL" id="CP112998">
    <property type="protein sequence ID" value="WAC14519.1"/>
    <property type="molecule type" value="Genomic_DNA"/>
</dbReference>
<sequence>MKNLFKNVRLGSLYLLVIATMVFSCKKDDEPVPQGNLIFYTNYDQEKFDRIDVIVDGNVLGTLSKSIPTRPECGAAGSPSVVSLNLPIGTYVVSGKRYKGNDLVGNWKASSATVTAEDCKRIRFVD</sequence>
<dbReference type="Proteomes" id="UP001164653">
    <property type="component" value="Chromosome"/>
</dbReference>
<keyword evidence="2" id="KW-1185">Reference proteome</keyword>
<dbReference type="PROSITE" id="PS51257">
    <property type="entry name" value="PROKAR_LIPOPROTEIN"/>
    <property type="match status" value="1"/>
</dbReference>
<dbReference type="AlphaFoldDB" id="A0A9E8SNM3"/>
<proteinExistence type="predicted"/>